<feature type="transmembrane region" description="Helical" evidence="7">
    <location>
        <begin position="200"/>
        <end position="225"/>
    </location>
</feature>
<evidence type="ECO:0000256" key="3">
    <source>
        <dbReference type="ARBA" id="ARBA00022475"/>
    </source>
</evidence>
<evidence type="ECO:0000256" key="2">
    <source>
        <dbReference type="ARBA" id="ARBA00022448"/>
    </source>
</evidence>
<dbReference type="PROSITE" id="PS50928">
    <property type="entry name" value="ABC_TM1"/>
    <property type="match status" value="2"/>
</dbReference>
<dbReference type="EMBL" id="JBHRSM010000055">
    <property type="protein sequence ID" value="MFC3088878.1"/>
    <property type="molecule type" value="Genomic_DNA"/>
</dbReference>
<feature type="transmembrane region" description="Helical" evidence="7">
    <location>
        <begin position="501"/>
        <end position="521"/>
    </location>
</feature>
<keyword evidence="6 7" id="KW-0472">Membrane</keyword>
<feature type="transmembrane region" description="Helical" evidence="7">
    <location>
        <begin position="583"/>
        <end position="605"/>
    </location>
</feature>
<feature type="transmembrane region" description="Helical" evidence="7">
    <location>
        <begin position="310"/>
        <end position="330"/>
    </location>
</feature>
<keyword evidence="4 7" id="KW-0812">Transmembrane</keyword>
<dbReference type="Pfam" id="PF00528">
    <property type="entry name" value="BPD_transp_1"/>
    <property type="match status" value="2"/>
</dbReference>
<protein>
    <submittedName>
        <fullName evidence="9">ABC transporter permease</fullName>
    </submittedName>
</protein>
<accession>A0ABV7E0F4</accession>
<feature type="domain" description="ABC transmembrane type-1" evidence="8">
    <location>
        <begin position="148"/>
        <end position="331"/>
    </location>
</feature>
<feature type="transmembrane region" description="Helical" evidence="7">
    <location>
        <begin position="419"/>
        <end position="437"/>
    </location>
</feature>
<reference evidence="10" key="1">
    <citation type="journal article" date="2019" name="Int. J. Syst. Evol. Microbiol.">
        <title>The Global Catalogue of Microorganisms (GCM) 10K type strain sequencing project: providing services to taxonomists for standard genome sequencing and annotation.</title>
        <authorList>
            <consortium name="The Broad Institute Genomics Platform"/>
            <consortium name="The Broad Institute Genome Sequencing Center for Infectious Disease"/>
            <person name="Wu L."/>
            <person name="Ma J."/>
        </authorList>
    </citation>
    <scope>NUCLEOTIDE SEQUENCE [LARGE SCALE GENOMIC DNA]</scope>
    <source>
        <strain evidence="10">KCTC 62102</strain>
    </source>
</reference>
<evidence type="ECO:0000256" key="4">
    <source>
        <dbReference type="ARBA" id="ARBA00022692"/>
    </source>
</evidence>
<comment type="subcellular location">
    <subcellularLocation>
        <location evidence="1 7">Cell membrane</location>
        <topology evidence="1 7">Multi-pass membrane protein</topology>
    </subcellularLocation>
</comment>
<keyword evidence="5 7" id="KW-1133">Transmembrane helix</keyword>
<organism evidence="9 10">
    <name type="scientific">Tabrizicola soli</name>
    <dbReference type="NCBI Taxonomy" id="2185115"/>
    <lineage>
        <taxon>Bacteria</taxon>
        <taxon>Pseudomonadati</taxon>
        <taxon>Pseudomonadota</taxon>
        <taxon>Alphaproteobacteria</taxon>
        <taxon>Rhodobacterales</taxon>
        <taxon>Paracoccaceae</taxon>
        <taxon>Tabrizicola</taxon>
    </lineage>
</organism>
<comment type="similarity">
    <text evidence="7">Belongs to the binding-protein-dependent transport system permease family.</text>
</comment>
<sequence>MTALPAPRLSHARALWLVAVVLTAILWLWGQRLAPFAFDYPKAWQIPAARWIGNAINWLMKEAAIGPLAFSDVTRFIAALIDAPYRVVLSLLSSGLLSGEGSSAVQLWPPLSWVAAVGLFALLGLYAGGLPLALTVTACMAFVAVFGQWQSAMVTLSSIVVAVPIGVAGGLLAGIAAWRLPWLDRALKPVLDLMQTMPVFAYLVPILILFGFGPTAAVVATLIYAMPPMTRLTTLALRRVPAEIHDLGRMVGCTPRQMTWRVLVPASREPLMVGVNQVIMLSLNMVIIASMIGAGGLGFDVLNALRRLDFGAGLEAGLAIVALAIALDRLSQALARRASAPPRQGARHPYLAAALALVAVAWALGLILPAVQTYPEAARLSTSPFWAAAVEWINVTFFDMLEALKNAILTTLLVPVKRFLLSLPWLGVVALLGLAGWRLGGWRLAALTAGLAFLIAATGQWEKAMITVYLCGLSTLFALLIGIPVAIAVANRDRAWTVTRALIDTLQTLPSFVYLMPVVMLFRVGDFTAMIAVVAYAVVAAIRYTVLGLQGVDPRLIEAGRAMGCTDWQILTRIRLRLALPEILLGVNQTIMFALSMLVITALVGTRDLGQEVYIALTKANPGNGLVAGLAIAFIAIIADRLIHAAAMAQREKLGLEGGG</sequence>
<dbReference type="CDD" id="cd06261">
    <property type="entry name" value="TM_PBP2"/>
    <property type="match status" value="2"/>
</dbReference>
<evidence type="ECO:0000256" key="5">
    <source>
        <dbReference type="ARBA" id="ARBA00022989"/>
    </source>
</evidence>
<keyword evidence="3" id="KW-1003">Cell membrane</keyword>
<feature type="transmembrane region" description="Helical" evidence="7">
    <location>
        <begin position="158"/>
        <end position="180"/>
    </location>
</feature>
<feature type="transmembrane region" description="Helical" evidence="7">
    <location>
        <begin position="350"/>
        <end position="371"/>
    </location>
</feature>
<proteinExistence type="inferred from homology"/>
<dbReference type="Gene3D" id="1.10.3720.10">
    <property type="entry name" value="MetI-like"/>
    <property type="match status" value="2"/>
</dbReference>
<dbReference type="PANTHER" id="PTHR47737:SF1">
    <property type="entry name" value="GLYCINE BETAINE_PROLINE BETAINE TRANSPORT SYSTEM PERMEASE PROTEIN PROW"/>
    <property type="match status" value="1"/>
</dbReference>
<feature type="transmembrane region" description="Helical" evidence="7">
    <location>
        <begin position="527"/>
        <end position="546"/>
    </location>
</feature>
<feature type="transmembrane region" description="Helical" evidence="7">
    <location>
        <begin position="278"/>
        <end position="298"/>
    </location>
</feature>
<feature type="transmembrane region" description="Helical" evidence="7">
    <location>
        <begin position="444"/>
        <end position="461"/>
    </location>
</feature>
<comment type="caution">
    <text evidence="9">The sequence shown here is derived from an EMBL/GenBank/DDBJ whole genome shotgun (WGS) entry which is preliminary data.</text>
</comment>
<feature type="domain" description="ABC transmembrane type-1" evidence="8">
    <location>
        <begin position="464"/>
        <end position="643"/>
    </location>
</feature>
<dbReference type="InterPro" id="IPR035906">
    <property type="entry name" value="MetI-like_sf"/>
</dbReference>
<dbReference type="Proteomes" id="UP001595445">
    <property type="component" value="Unassembled WGS sequence"/>
</dbReference>
<dbReference type="SUPFAM" id="SSF161098">
    <property type="entry name" value="MetI-like"/>
    <property type="match status" value="2"/>
</dbReference>
<keyword evidence="10" id="KW-1185">Reference proteome</keyword>
<name>A0ABV7E0F4_9RHOB</name>
<evidence type="ECO:0000256" key="6">
    <source>
        <dbReference type="ARBA" id="ARBA00023136"/>
    </source>
</evidence>
<feature type="transmembrane region" description="Helical" evidence="7">
    <location>
        <begin position="12"/>
        <end position="30"/>
    </location>
</feature>
<keyword evidence="2 7" id="KW-0813">Transport</keyword>
<dbReference type="PANTHER" id="PTHR47737">
    <property type="entry name" value="GLYCINE BETAINE/PROLINE BETAINE TRANSPORT SYSTEM PERMEASE PROTEIN PROW"/>
    <property type="match status" value="1"/>
</dbReference>
<evidence type="ECO:0000256" key="1">
    <source>
        <dbReference type="ARBA" id="ARBA00004651"/>
    </source>
</evidence>
<gene>
    <name evidence="9" type="ORF">ACFOD6_22785</name>
</gene>
<evidence type="ECO:0000256" key="7">
    <source>
        <dbReference type="RuleBase" id="RU363032"/>
    </source>
</evidence>
<feature type="transmembrane region" description="Helical" evidence="7">
    <location>
        <begin position="113"/>
        <end position="146"/>
    </location>
</feature>
<evidence type="ECO:0000313" key="9">
    <source>
        <dbReference type="EMBL" id="MFC3088878.1"/>
    </source>
</evidence>
<evidence type="ECO:0000313" key="10">
    <source>
        <dbReference type="Proteomes" id="UP001595445"/>
    </source>
</evidence>
<feature type="transmembrane region" description="Helical" evidence="7">
    <location>
        <begin position="467"/>
        <end position="489"/>
    </location>
</feature>
<dbReference type="InterPro" id="IPR000515">
    <property type="entry name" value="MetI-like"/>
</dbReference>
<feature type="transmembrane region" description="Helical" evidence="7">
    <location>
        <begin position="625"/>
        <end position="643"/>
    </location>
</feature>
<dbReference type="RefSeq" id="WP_197643365.1">
    <property type="nucleotide sequence ID" value="NZ_JAEACP010000009.1"/>
</dbReference>
<evidence type="ECO:0000259" key="8">
    <source>
        <dbReference type="PROSITE" id="PS50928"/>
    </source>
</evidence>